<dbReference type="RefSeq" id="XP_018713560.1">
    <property type="nucleotide sequence ID" value="XM_018859472.1"/>
</dbReference>
<keyword evidence="3" id="KW-1185">Reference proteome</keyword>
<accession>A0A1A0HFZ3</accession>
<dbReference type="GeneID" id="30032447"/>
<keyword evidence="1" id="KW-1133">Transmembrane helix</keyword>
<organism evidence="2 3">
    <name type="scientific">Metschnikowia bicuspidata var. bicuspidata NRRL YB-4993</name>
    <dbReference type="NCBI Taxonomy" id="869754"/>
    <lineage>
        <taxon>Eukaryota</taxon>
        <taxon>Fungi</taxon>
        <taxon>Dikarya</taxon>
        <taxon>Ascomycota</taxon>
        <taxon>Saccharomycotina</taxon>
        <taxon>Pichiomycetes</taxon>
        <taxon>Metschnikowiaceae</taxon>
        <taxon>Metschnikowia</taxon>
    </lineage>
</organism>
<evidence type="ECO:0000256" key="1">
    <source>
        <dbReference type="SAM" id="Phobius"/>
    </source>
</evidence>
<keyword evidence="1" id="KW-0472">Membrane</keyword>
<name>A0A1A0HFZ3_9ASCO</name>
<keyword evidence="1" id="KW-0812">Transmembrane</keyword>
<dbReference type="EMBL" id="LXTC01000001">
    <property type="protein sequence ID" value="OBA23079.1"/>
    <property type="molecule type" value="Genomic_DNA"/>
</dbReference>
<protein>
    <submittedName>
        <fullName evidence="2">Uncharacterized protein</fullName>
    </submittedName>
</protein>
<dbReference type="Proteomes" id="UP000092555">
    <property type="component" value="Unassembled WGS sequence"/>
</dbReference>
<evidence type="ECO:0000313" key="2">
    <source>
        <dbReference type="EMBL" id="OBA23079.1"/>
    </source>
</evidence>
<reference evidence="2 3" key="1">
    <citation type="submission" date="2016-05" db="EMBL/GenBank/DDBJ databases">
        <title>Comparative genomics of biotechnologically important yeasts.</title>
        <authorList>
            <consortium name="DOE Joint Genome Institute"/>
            <person name="Riley R."/>
            <person name="Haridas S."/>
            <person name="Wolfe K.H."/>
            <person name="Lopes M.R."/>
            <person name="Hittinger C.T."/>
            <person name="Goker M."/>
            <person name="Salamov A."/>
            <person name="Wisecaver J."/>
            <person name="Long T.M."/>
            <person name="Aerts A.L."/>
            <person name="Barry K."/>
            <person name="Choi C."/>
            <person name="Clum A."/>
            <person name="Coughlan A.Y."/>
            <person name="Deshpande S."/>
            <person name="Douglass A.P."/>
            <person name="Hanson S.J."/>
            <person name="Klenk H.-P."/>
            <person name="LaButti K."/>
            <person name="Lapidus A."/>
            <person name="Lindquist E."/>
            <person name="Lipzen A."/>
            <person name="Meier-kolthoff J.P."/>
            <person name="Ohm R.A."/>
            <person name="Otillar R.P."/>
            <person name="Pangilinan J."/>
            <person name="Peng Y."/>
            <person name="Rokas A."/>
            <person name="Rosa C.A."/>
            <person name="Scheuner C."/>
            <person name="Sibirny A.A."/>
            <person name="Slot J.C."/>
            <person name="Stielow J.B."/>
            <person name="Sun H."/>
            <person name="Kurtzman C.P."/>
            <person name="Blackwell M."/>
            <person name="Grigoriev I.V."/>
            <person name="Jeffries T.W."/>
        </authorList>
    </citation>
    <scope>NUCLEOTIDE SEQUENCE [LARGE SCALE GENOMIC DNA]</scope>
    <source>
        <strain evidence="2 3">NRRL YB-4993</strain>
    </source>
</reference>
<comment type="caution">
    <text evidence="2">The sequence shown here is derived from an EMBL/GenBank/DDBJ whole genome shotgun (WGS) entry which is preliminary data.</text>
</comment>
<feature type="transmembrane region" description="Helical" evidence="1">
    <location>
        <begin position="27"/>
        <end position="45"/>
    </location>
</feature>
<gene>
    <name evidence="2" type="ORF">METBIDRAFT_98496</name>
</gene>
<dbReference type="AlphaFoldDB" id="A0A1A0HFZ3"/>
<proteinExistence type="predicted"/>
<sequence>MNNLHTCSQRICPKDCWHIRVSEKCPYLCLSISLFFFYHSILMMASRHRGLIF</sequence>
<evidence type="ECO:0000313" key="3">
    <source>
        <dbReference type="Proteomes" id="UP000092555"/>
    </source>
</evidence>